<protein>
    <submittedName>
        <fullName evidence="1">Uncharacterized protein</fullName>
    </submittedName>
</protein>
<gene>
    <name evidence="1" type="ORF">AFE02nite_29920</name>
</gene>
<proteinExistence type="predicted"/>
<name>A0A511Z1C6_9CELL</name>
<dbReference type="Proteomes" id="UP000321484">
    <property type="component" value="Unassembled WGS sequence"/>
</dbReference>
<keyword evidence="2" id="KW-1185">Reference proteome</keyword>
<organism evidence="1 2">
    <name type="scientific">Actinotalea fermentans</name>
    <dbReference type="NCBI Taxonomy" id="43671"/>
    <lineage>
        <taxon>Bacteria</taxon>
        <taxon>Bacillati</taxon>
        <taxon>Actinomycetota</taxon>
        <taxon>Actinomycetes</taxon>
        <taxon>Micrococcales</taxon>
        <taxon>Cellulomonadaceae</taxon>
        <taxon>Actinotalea</taxon>
    </lineage>
</organism>
<dbReference type="RefSeq" id="WP_034249182.1">
    <property type="nucleotide sequence ID" value="NZ_BJYK01000009.1"/>
</dbReference>
<sequence length="165" mass="16670">MRIEVTVDEAVRLARAARPLPAMVLGVRAAGEAGDAVEVDLDPALLPGASGLLRFGAALAGQVTVTARFLGFADGDATFALAAQARGLTVDRLLNHLTGAIADALAAQGLPPDVVELRPGEDGPVLVAHAQAAVDARATGVVVRGVGLTSGQVAIEVEIGDARLR</sequence>
<reference evidence="1 2" key="1">
    <citation type="submission" date="2019-07" db="EMBL/GenBank/DDBJ databases">
        <title>Whole genome shotgun sequence of Actinotalea fermentans NBRC 105374.</title>
        <authorList>
            <person name="Hosoyama A."/>
            <person name="Uohara A."/>
            <person name="Ohji S."/>
            <person name="Ichikawa N."/>
        </authorList>
    </citation>
    <scope>NUCLEOTIDE SEQUENCE [LARGE SCALE GENOMIC DNA]</scope>
    <source>
        <strain evidence="1 2">NBRC 105374</strain>
    </source>
</reference>
<comment type="caution">
    <text evidence="1">The sequence shown here is derived from an EMBL/GenBank/DDBJ whole genome shotgun (WGS) entry which is preliminary data.</text>
</comment>
<evidence type="ECO:0000313" key="1">
    <source>
        <dbReference type="EMBL" id="GEN81258.1"/>
    </source>
</evidence>
<dbReference type="EMBL" id="BJYK01000009">
    <property type="protein sequence ID" value="GEN81258.1"/>
    <property type="molecule type" value="Genomic_DNA"/>
</dbReference>
<evidence type="ECO:0000313" key="2">
    <source>
        <dbReference type="Proteomes" id="UP000321484"/>
    </source>
</evidence>
<dbReference type="AlphaFoldDB" id="A0A511Z1C6"/>
<dbReference type="OrthoDB" id="4824764at2"/>
<accession>A0A511Z1C6</accession>